<evidence type="ECO:0000313" key="2">
    <source>
        <dbReference type="Proteomes" id="UP000054248"/>
    </source>
</evidence>
<reference evidence="1 2" key="1">
    <citation type="submission" date="2014-04" db="EMBL/GenBank/DDBJ databases">
        <authorList>
            <consortium name="DOE Joint Genome Institute"/>
            <person name="Kuo A."/>
            <person name="Girlanda M."/>
            <person name="Perotto S."/>
            <person name="Kohler A."/>
            <person name="Nagy L.G."/>
            <person name="Floudas D."/>
            <person name="Copeland A."/>
            <person name="Barry K.W."/>
            <person name="Cichocki N."/>
            <person name="Veneault-Fourrey C."/>
            <person name="LaButti K."/>
            <person name="Lindquist E.A."/>
            <person name="Lipzen A."/>
            <person name="Lundell T."/>
            <person name="Morin E."/>
            <person name="Murat C."/>
            <person name="Sun H."/>
            <person name="Tunlid A."/>
            <person name="Henrissat B."/>
            <person name="Grigoriev I.V."/>
            <person name="Hibbett D.S."/>
            <person name="Martin F."/>
            <person name="Nordberg H.P."/>
            <person name="Cantor M.N."/>
            <person name="Hua S.X."/>
        </authorList>
    </citation>
    <scope>NUCLEOTIDE SEQUENCE [LARGE SCALE GENOMIC DNA]</scope>
    <source>
        <strain evidence="1 2">MUT 4182</strain>
    </source>
</reference>
<accession>A0A0C3QE04</accession>
<dbReference type="Proteomes" id="UP000054248">
    <property type="component" value="Unassembled WGS sequence"/>
</dbReference>
<proteinExistence type="predicted"/>
<organism evidence="1 2">
    <name type="scientific">Tulasnella calospora MUT 4182</name>
    <dbReference type="NCBI Taxonomy" id="1051891"/>
    <lineage>
        <taxon>Eukaryota</taxon>
        <taxon>Fungi</taxon>
        <taxon>Dikarya</taxon>
        <taxon>Basidiomycota</taxon>
        <taxon>Agaricomycotina</taxon>
        <taxon>Agaricomycetes</taxon>
        <taxon>Cantharellales</taxon>
        <taxon>Tulasnellaceae</taxon>
        <taxon>Tulasnella</taxon>
    </lineage>
</organism>
<feature type="non-terminal residue" evidence="1">
    <location>
        <position position="107"/>
    </location>
</feature>
<gene>
    <name evidence="1" type="ORF">M407DRAFT_27390</name>
</gene>
<dbReference type="EMBL" id="KN823092">
    <property type="protein sequence ID" value="KIO23154.1"/>
    <property type="molecule type" value="Genomic_DNA"/>
</dbReference>
<keyword evidence="2" id="KW-1185">Reference proteome</keyword>
<protein>
    <submittedName>
        <fullName evidence="1">Uncharacterized protein</fullName>
    </submittedName>
</protein>
<reference evidence="2" key="2">
    <citation type="submission" date="2015-01" db="EMBL/GenBank/DDBJ databases">
        <title>Evolutionary Origins and Diversification of the Mycorrhizal Mutualists.</title>
        <authorList>
            <consortium name="DOE Joint Genome Institute"/>
            <consortium name="Mycorrhizal Genomics Consortium"/>
            <person name="Kohler A."/>
            <person name="Kuo A."/>
            <person name="Nagy L.G."/>
            <person name="Floudas D."/>
            <person name="Copeland A."/>
            <person name="Barry K.W."/>
            <person name="Cichocki N."/>
            <person name="Veneault-Fourrey C."/>
            <person name="LaButti K."/>
            <person name="Lindquist E.A."/>
            <person name="Lipzen A."/>
            <person name="Lundell T."/>
            <person name="Morin E."/>
            <person name="Murat C."/>
            <person name="Riley R."/>
            <person name="Ohm R."/>
            <person name="Sun H."/>
            <person name="Tunlid A."/>
            <person name="Henrissat B."/>
            <person name="Grigoriev I.V."/>
            <person name="Hibbett D.S."/>
            <person name="Martin F."/>
        </authorList>
    </citation>
    <scope>NUCLEOTIDE SEQUENCE [LARGE SCALE GENOMIC DNA]</scope>
    <source>
        <strain evidence="2">MUT 4182</strain>
    </source>
</reference>
<dbReference type="AlphaFoldDB" id="A0A0C3QE04"/>
<sequence>MQSEQTEFSVSLPHGYGTILPGGYTEVVVSRVVDYSPEARSGAYDHLNIYPQYLLEGELPLLSDPNYRILKQLWDNATQRAKSKGSVKDVTTVPIEMFNTSATQRPF</sequence>
<name>A0A0C3QE04_9AGAM</name>
<dbReference type="OrthoDB" id="10484657at2759"/>
<evidence type="ECO:0000313" key="1">
    <source>
        <dbReference type="EMBL" id="KIO23154.1"/>
    </source>
</evidence>
<dbReference type="HOGENOM" id="CLU_2216308_0_0_1"/>